<evidence type="ECO:0000313" key="1">
    <source>
        <dbReference type="EMBL" id="MEX3937225.1"/>
    </source>
</evidence>
<evidence type="ECO:0000313" key="2">
    <source>
        <dbReference type="Proteomes" id="UP001558850"/>
    </source>
</evidence>
<organism evidence="1 2">
    <name type="scientific">Paraburkholderia phymatum</name>
    <dbReference type="NCBI Taxonomy" id="148447"/>
    <lineage>
        <taxon>Bacteria</taxon>
        <taxon>Pseudomonadati</taxon>
        <taxon>Pseudomonadota</taxon>
        <taxon>Betaproteobacteria</taxon>
        <taxon>Burkholderiales</taxon>
        <taxon>Burkholderiaceae</taxon>
        <taxon>Paraburkholderia</taxon>
    </lineage>
</organism>
<comment type="caution">
    <text evidence="1">The sequence shown here is derived from an EMBL/GenBank/DDBJ whole genome shotgun (WGS) entry which is preliminary data.</text>
</comment>
<name>A0ACC6UBY5_9BURK</name>
<sequence length="153" mass="16344">MYFLETGGAQQSAAASMLELGQKAITWHFAFLQQATELSQKLFARSLEVKSGPGLFELAQDYLAGVHKLASEVVCAQVTLTGEAMRAGCQSLIPQEAVPCPAAASDKVEKVVAGGDIAEAQVRAPEEVEIVKAMMERTAAPAKVRRKSRPKKA</sequence>
<reference evidence="1" key="1">
    <citation type="submission" date="2024-07" db="EMBL/GenBank/DDBJ databases">
        <title>A survey of Mimosa microsymbionts across Brazilian biomes reveals a high diversity of Paraburkholderia nodulating endemic species, but also that Cupriavidus is common as a symbiont of widespread species.</title>
        <authorList>
            <person name="Rouws L."/>
            <person name="Barauna A."/>
            <person name="Beukes C."/>
            <person name="Rouws J.R.C."/>
            <person name="De Faria S.M."/>
            <person name="Gross E."/>
            <person name="Bueno Dos Reis Junior F."/>
            <person name="Simon M.F."/>
            <person name="Maluk M."/>
            <person name="Odee D.W."/>
            <person name="Kenicer G."/>
            <person name="Young J.P.W."/>
            <person name="Reis V.M."/>
            <person name="Zilli J."/>
            <person name="James E.K."/>
        </authorList>
    </citation>
    <scope>NUCLEOTIDE SEQUENCE</scope>
    <source>
        <strain evidence="1">EG181B</strain>
    </source>
</reference>
<keyword evidence="2" id="KW-1185">Reference proteome</keyword>
<dbReference type="Proteomes" id="UP001558850">
    <property type="component" value="Unassembled WGS sequence"/>
</dbReference>
<accession>A0ACC6UBY5</accession>
<protein>
    <submittedName>
        <fullName evidence="1">Uncharacterized protein</fullName>
    </submittedName>
</protein>
<gene>
    <name evidence="1" type="ORF">AB4Y32_36745</name>
</gene>
<dbReference type="EMBL" id="JBFRCH010000047">
    <property type="protein sequence ID" value="MEX3937225.1"/>
    <property type="molecule type" value="Genomic_DNA"/>
</dbReference>
<proteinExistence type="predicted"/>